<dbReference type="Pfam" id="PF00009">
    <property type="entry name" value="GTP_EFTU"/>
    <property type="match status" value="1"/>
</dbReference>
<organism evidence="11 12">
    <name type="scientific">Segatella maculosa OT 289</name>
    <dbReference type="NCBI Taxonomy" id="999422"/>
    <lineage>
        <taxon>Bacteria</taxon>
        <taxon>Pseudomonadati</taxon>
        <taxon>Bacteroidota</taxon>
        <taxon>Bacteroidia</taxon>
        <taxon>Bacteroidales</taxon>
        <taxon>Prevotellaceae</taxon>
        <taxon>Segatella</taxon>
    </lineage>
</organism>
<feature type="compositionally biased region" description="Basic and acidic residues" evidence="9">
    <location>
        <begin position="244"/>
        <end position="253"/>
    </location>
</feature>
<dbReference type="PANTHER" id="PTHR43381">
    <property type="entry name" value="TRANSLATION INITIATION FACTOR IF-2-RELATED"/>
    <property type="match status" value="1"/>
</dbReference>
<keyword evidence="3 7" id="KW-0396">Initiation factor</keyword>
<feature type="compositionally biased region" description="Basic and acidic residues" evidence="9">
    <location>
        <begin position="285"/>
        <end position="302"/>
    </location>
</feature>
<evidence type="ECO:0000256" key="9">
    <source>
        <dbReference type="SAM" id="MobiDB-lite"/>
    </source>
</evidence>
<evidence type="ECO:0000256" key="6">
    <source>
        <dbReference type="ARBA" id="ARBA00023134"/>
    </source>
</evidence>
<dbReference type="OrthoDB" id="9811804at2"/>
<dbReference type="InterPro" id="IPR053905">
    <property type="entry name" value="EF-G-like_DII"/>
</dbReference>
<feature type="compositionally biased region" description="Basic and acidic residues" evidence="9">
    <location>
        <begin position="218"/>
        <end position="230"/>
    </location>
</feature>
<dbReference type="STRING" id="999422.HMPREF9944_00691"/>
<feature type="compositionally biased region" description="Basic residues" evidence="9">
    <location>
        <begin position="310"/>
        <end position="319"/>
    </location>
</feature>
<evidence type="ECO:0000313" key="12">
    <source>
        <dbReference type="Proteomes" id="UP000003167"/>
    </source>
</evidence>
<dbReference type="HAMAP" id="MF_00100_B">
    <property type="entry name" value="IF_2_B"/>
    <property type="match status" value="1"/>
</dbReference>
<feature type="compositionally biased region" description="Basic and acidic residues" evidence="9">
    <location>
        <begin position="134"/>
        <end position="180"/>
    </location>
</feature>
<accession>H1HKJ7</accession>
<dbReference type="FunFam" id="3.40.50.10050:FF:000001">
    <property type="entry name" value="Translation initiation factor IF-2"/>
    <property type="match status" value="1"/>
</dbReference>
<feature type="binding site" evidence="7">
    <location>
        <begin position="430"/>
        <end position="437"/>
    </location>
    <ligand>
        <name>GTP</name>
        <dbReference type="ChEBI" id="CHEBI:37565"/>
    </ligand>
</feature>
<evidence type="ECO:0000256" key="4">
    <source>
        <dbReference type="ARBA" id="ARBA00022741"/>
    </source>
</evidence>
<keyword evidence="12" id="KW-1185">Reference proteome</keyword>
<comment type="similarity">
    <text evidence="1 7 8">Belongs to the TRAFAC class translation factor GTPase superfamily. Classic translation factor GTPase family. IF-2 subfamily.</text>
</comment>
<dbReference type="InterPro" id="IPR023115">
    <property type="entry name" value="TIF_IF2_dom3"/>
</dbReference>
<dbReference type="SUPFAM" id="SSF52540">
    <property type="entry name" value="P-loop containing nucleoside triphosphate hydrolases"/>
    <property type="match status" value="1"/>
</dbReference>
<evidence type="ECO:0000313" key="11">
    <source>
        <dbReference type="EMBL" id="EHO73098.1"/>
    </source>
</evidence>
<comment type="caution">
    <text evidence="7">Lacks conserved residue(s) required for the propagation of feature annotation.</text>
</comment>
<feature type="domain" description="Tr-type G" evidence="10">
    <location>
        <begin position="421"/>
        <end position="591"/>
    </location>
</feature>
<dbReference type="InterPro" id="IPR005225">
    <property type="entry name" value="Small_GTP-bd"/>
</dbReference>
<dbReference type="SUPFAM" id="SSF52156">
    <property type="entry name" value="Initiation factor IF2/eIF5b, domain 3"/>
    <property type="match status" value="1"/>
</dbReference>
<dbReference type="PANTHER" id="PTHR43381:SF5">
    <property type="entry name" value="TR-TYPE G DOMAIN-CONTAINING PROTEIN"/>
    <property type="match status" value="1"/>
</dbReference>
<dbReference type="Pfam" id="PF11987">
    <property type="entry name" value="IF-2"/>
    <property type="match status" value="1"/>
</dbReference>
<dbReference type="InterPro" id="IPR000795">
    <property type="entry name" value="T_Tr_GTP-bd_dom"/>
</dbReference>
<dbReference type="PATRIC" id="fig|999422.3.peg.707"/>
<feature type="binding site" evidence="7">
    <location>
        <begin position="531"/>
        <end position="534"/>
    </location>
    <ligand>
        <name>GTP</name>
        <dbReference type="ChEBI" id="CHEBI:37565"/>
    </ligand>
</feature>
<name>H1HKJ7_9BACT</name>
<dbReference type="InterPro" id="IPR006847">
    <property type="entry name" value="IF2_N"/>
</dbReference>
<dbReference type="Gene3D" id="2.40.30.10">
    <property type="entry name" value="Translation factors"/>
    <property type="match status" value="2"/>
</dbReference>
<evidence type="ECO:0000256" key="2">
    <source>
        <dbReference type="ARBA" id="ARBA00020675"/>
    </source>
</evidence>
<dbReference type="FunFam" id="2.40.30.10:FF:000008">
    <property type="entry name" value="Translation initiation factor IF-2"/>
    <property type="match status" value="1"/>
</dbReference>
<dbReference type="NCBIfam" id="TIGR00231">
    <property type="entry name" value="small_GTP"/>
    <property type="match status" value="1"/>
</dbReference>
<dbReference type="GO" id="GO:0003743">
    <property type="term" value="F:translation initiation factor activity"/>
    <property type="evidence" value="ECO:0007669"/>
    <property type="project" value="UniProtKB-UniRule"/>
</dbReference>
<dbReference type="PROSITE" id="PS51722">
    <property type="entry name" value="G_TR_2"/>
    <property type="match status" value="1"/>
</dbReference>
<feature type="compositionally biased region" description="Basic residues" evidence="9">
    <location>
        <begin position="273"/>
        <end position="284"/>
    </location>
</feature>
<gene>
    <name evidence="7" type="primary">infB</name>
    <name evidence="11" type="ORF">HMPREF9944_00691</name>
</gene>
<dbReference type="HOGENOM" id="CLU_006301_0_1_10"/>
<dbReference type="CDD" id="cd03692">
    <property type="entry name" value="mtIF2_IVc"/>
    <property type="match status" value="1"/>
</dbReference>
<keyword evidence="6 7" id="KW-0342">GTP-binding</keyword>
<comment type="function">
    <text evidence="7 8">One of the essential components for the initiation of protein synthesis. Protects formylmethionyl-tRNA from spontaneous hydrolysis and promotes its binding to the 30S ribosomal subunits. Also involved in the hydrolysis of GTP during the formation of the 70S ribosomal complex.</text>
</comment>
<proteinExistence type="inferred from homology"/>
<dbReference type="InterPro" id="IPR036925">
    <property type="entry name" value="TIF_IF2_dom3_sf"/>
</dbReference>
<dbReference type="FunFam" id="2.40.30.10:FF:000007">
    <property type="entry name" value="Translation initiation factor IF-2"/>
    <property type="match status" value="1"/>
</dbReference>
<evidence type="ECO:0000259" key="10">
    <source>
        <dbReference type="PROSITE" id="PS51722"/>
    </source>
</evidence>
<feature type="region of interest" description="Disordered" evidence="9">
    <location>
        <begin position="106"/>
        <end position="323"/>
    </location>
</feature>
<evidence type="ECO:0000256" key="7">
    <source>
        <dbReference type="HAMAP-Rule" id="MF_00100"/>
    </source>
</evidence>
<evidence type="ECO:0000256" key="3">
    <source>
        <dbReference type="ARBA" id="ARBA00022540"/>
    </source>
</evidence>
<dbReference type="GO" id="GO:0005737">
    <property type="term" value="C:cytoplasm"/>
    <property type="evidence" value="ECO:0007669"/>
    <property type="project" value="UniProtKB-SubCell"/>
</dbReference>
<dbReference type="InterPro" id="IPR009000">
    <property type="entry name" value="Transl_B-barrel_sf"/>
</dbReference>
<feature type="compositionally biased region" description="Polar residues" evidence="9">
    <location>
        <begin position="186"/>
        <end position="196"/>
    </location>
</feature>
<feature type="compositionally biased region" description="Basic and acidic residues" evidence="9">
    <location>
        <begin position="75"/>
        <end position="86"/>
    </location>
</feature>
<dbReference type="Proteomes" id="UP000003167">
    <property type="component" value="Unassembled WGS sequence"/>
</dbReference>
<reference evidence="11 12" key="1">
    <citation type="submission" date="2011-12" db="EMBL/GenBank/DDBJ databases">
        <title>The Genome Sequence of Prevotella maculosa OT 289.</title>
        <authorList>
            <consortium name="The Broad Institute Genome Sequencing Platform"/>
            <person name="Earl A."/>
            <person name="Ward D."/>
            <person name="Feldgarden M."/>
            <person name="Gevers D."/>
            <person name="Izard J."/>
            <person name="Blanton J.M."/>
            <person name="Mathney J."/>
            <person name="Tanner A.C."/>
            <person name="Dewhirst F.E."/>
            <person name="Young S.K."/>
            <person name="Zeng Q."/>
            <person name="Gargeya S."/>
            <person name="Fitzgerald M."/>
            <person name="Haas B."/>
            <person name="Abouelleil A."/>
            <person name="Alvarado L."/>
            <person name="Arachchi H.M."/>
            <person name="Berlin A."/>
            <person name="Chapman S.B."/>
            <person name="Gearin G."/>
            <person name="Goldberg J."/>
            <person name="Griggs A."/>
            <person name="Gujja S."/>
            <person name="Hansen M."/>
            <person name="Heiman D."/>
            <person name="Howarth C."/>
            <person name="Larimer J."/>
            <person name="Lui A."/>
            <person name="MacDonald P.J.P."/>
            <person name="McCowen C."/>
            <person name="Montmayeur A."/>
            <person name="Murphy C."/>
            <person name="Neiman D."/>
            <person name="Pearson M."/>
            <person name="Priest M."/>
            <person name="Roberts A."/>
            <person name="Saif S."/>
            <person name="Shea T."/>
            <person name="Sisk P."/>
            <person name="Stolte C."/>
            <person name="Sykes S."/>
            <person name="Wortman J."/>
            <person name="Nusbaum C."/>
            <person name="Birren B."/>
        </authorList>
    </citation>
    <scope>NUCLEOTIDE SEQUENCE [LARGE SCALE GENOMIC DNA]</scope>
    <source>
        <strain evidence="11 12">OT 289</strain>
    </source>
</reference>
<evidence type="ECO:0000256" key="1">
    <source>
        <dbReference type="ARBA" id="ARBA00007733"/>
    </source>
</evidence>
<dbReference type="Gene3D" id="3.40.50.300">
    <property type="entry name" value="P-loop containing nucleotide triphosphate hydrolases"/>
    <property type="match status" value="1"/>
</dbReference>
<dbReference type="InterPro" id="IPR044145">
    <property type="entry name" value="IF2_II"/>
</dbReference>
<dbReference type="Pfam" id="PF22042">
    <property type="entry name" value="EF-G_D2"/>
    <property type="match status" value="1"/>
</dbReference>
<dbReference type="Pfam" id="PF04760">
    <property type="entry name" value="IF2_N"/>
    <property type="match status" value="1"/>
</dbReference>
<dbReference type="EMBL" id="AGEK01000016">
    <property type="protein sequence ID" value="EHO73098.1"/>
    <property type="molecule type" value="Genomic_DNA"/>
</dbReference>
<dbReference type="CDD" id="cd01887">
    <property type="entry name" value="IF2_eIF5B"/>
    <property type="match status" value="1"/>
</dbReference>
<comment type="subcellular location">
    <subcellularLocation>
        <location evidence="7">Cytoplasm</location>
    </subcellularLocation>
</comment>
<dbReference type="GO" id="GO:0005525">
    <property type="term" value="F:GTP binding"/>
    <property type="evidence" value="ECO:0007669"/>
    <property type="project" value="UniProtKB-KW"/>
</dbReference>
<dbReference type="InterPro" id="IPR000178">
    <property type="entry name" value="TF_IF2_bacterial-like"/>
</dbReference>
<comment type="caution">
    <text evidence="11">The sequence shown here is derived from an EMBL/GenBank/DDBJ whole genome shotgun (WGS) entry which is preliminary data.</text>
</comment>
<dbReference type="AlphaFoldDB" id="H1HKJ7"/>
<keyword evidence="4 7" id="KW-0547">Nucleotide-binding</keyword>
<evidence type="ECO:0000256" key="5">
    <source>
        <dbReference type="ARBA" id="ARBA00022917"/>
    </source>
</evidence>
<feature type="binding site" evidence="7">
    <location>
        <begin position="477"/>
        <end position="481"/>
    </location>
    <ligand>
        <name>GTP</name>
        <dbReference type="ChEBI" id="CHEBI:37565"/>
    </ligand>
</feature>
<dbReference type="SUPFAM" id="SSF50447">
    <property type="entry name" value="Translation proteins"/>
    <property type="match status" value="2"/>
</dbReference>
<dbReference type="Gene3D" id="3.40.50.10050">
    <property type="entry name" value="Translation initiation factor IF- 2, domain 3"/>
    <property type="match status" value="1"/>
</dbReference>
<dbReference type="CDD" id="cd03702">
    <property type="entry name" value="IF2_mtIF2_II"/>
    <property type="match status" value="1"/>
</dbReference>
<keyword evidence="5 7" id="KW-0648">Protein biosynthesis</keyword>
<evidence type="ECO:0000256" key="8">
    <source>
        <dbReference type="RuleBase" id="RU000644"/>
    </source>
</evidence>
<feature type="region of interest" description="Disordered" evidence="9">
    <location>
        <begin position="64"/>
        <end position="92"/>
    </location>
</feature>
<dbReference type="InterPro" id="IPR015760">
    <property type="entry name" value="TIF_IF2"/>
</dbReference>
<dbReference type="RefSeq" id="WP_008564435.1">
    <property type="nucleotide sequence ID" value="NZ_JH594501.1"/>
</dbReference>
<dbReference type="FunFam" id="3.40.50.300:FF:000019">
    <property type="entry name" value="Translation initiation factor IF-2"/>
    <property type="match status" value="1"/>
</dbReference>
<dbReference type="InterPro" id="IPR027417">
    <property type="entry name" value="P-loop_NTPase"/>
</dbReference>
<keyword evidence="7" id="KW-0963">Cytoplasm</keyword>
<sequence length="922" mass="101468">MSIRLNKALRELNIGRQTAVDFLQKKSELGEVKDDLSFKLNDAQYQALVEAFKQDAAVRSEAEKLFQKKPKEKKRAPEVKENRAESLLESSNQQVYKQVGKIDLDSVGKKASARKSAAPEEKAPETKAAAVSPEPKKEEKVPEPEAPKEELKAEKPVEKQPVEEPEQPKEPEVTVEKADEGIFTLKSEQQILNTPKVNVLGKIDLDTLNQSTRPKKKSKEEKRKEREEKAATQNGGERKKRARINKERVDINAEAKQNTGNQGNNGGNNAGKNKNKKNRNKRNQKPLEVDDEAVARQVKETLARLTSKSQNKKGAKYRKEKREAIQEKLQQEASAEQNESKVLKLTEFVTVSELATMMNISVTQVISTLMSVGIMVSINQRLDAETINMVADEFGFKTEYVSAEVQEAVSEEVDDENDLAPRAPIVTVMGHVDHGKTSLLDHIRNTNVIAGEAGGITQHIGAYSVTLKNGQKVTFLDTPGHEAFTAMRARGAQVTDIAIIIIAADDSVMPTTKEAIAHAQAAGVPMVFAINKIDKPGANPDKIREDLANMNLLVEEWGGKYQCQEISAKKGVGVDALLDKVLLEAELLDLKANPNRKATGTIIESSLDKGRGYVSTVLVSNGTMKIGDVVIAGTSWGRIKAMFNERNQRIEQAGPSEPAIILGLNGAPTAGDQFHVLESEQEAREIANKREQLQREQGLRTQKRLTLGDISHRIARGEFHELNIIVKGDTDGSIEALSDSFIKLSTEKVQVNVISKAVGQISENDVMLASASDAVIVGFQVRPSSDARRLADREGVEINTYSIIYDAIDDIKSAMVGMLDKVKKEIVTGQIEVQQVFKISKVGTIAGGLVTEGKVHAKDKARVVRDGIVIHTADINALKRYKDDVKEVPMGMECGLSLVNYNDIVEGDIIETFTEIEVEQKL</sequence>
<dbReference type="NCBIfam" id="TIGR00487">
    <property type="entry name" value="IF-2"/>
    <property type="match status" value="1"/>
</dbReference>
<protein>
    <recommendedName>
        <fullName evidence="2 7">Translation initiation factor IF-2</fullName>
    </recommendedName>
</protein>
<dbReference type="GO" id="GO:0003924">
    <property type="term" value="F:GTPase activity"/>
    <property type="evidence" value="ECO:0007669"/>
    <property type="project" value="UniProtKB-UniRule"/>
</dbReference>